<name>A0ABV7HVJ6_9GAMM</name>
<sequence length="78" mass="8625">MPDTTEDDELDEDSSEDEVEETVDDELEETTEDELDEIIEELEDVTGGESESEPPHPLKISVVATIQLGTSFIGVIPF</sequence>
<dbReference type="RefSeq" id="WP_382418295.1">
    <property type="nucleotide sequence ID" value="NZ_AP031500.1"/>
</dbReference>
<evidence type="ECO:0000313" key="3">
    <source>
        <dbReference type="Proteomes" id="UP001595548"/>
    </source>
</evidence>
<keyword evidence="3" id="KW-1185">Reference proteome</keyword>
<proteinExistence type="predicted"/>
<evidence type="ECO:0000256" key="1">
    <source>
        <dbReference type="SAM" id="MobiDB-lite"/>
    </source>
</evidence>
<comment type="caution">
    <text evidence="2">The sequence shown here is derived from an EMBL/GenBank/DDBJ whole genome shotgun (WGS) entry which is preliminary data.</text>
</comment>
<organism evidence="2 3">
    <name type="scientific">Gilvimarinus japonicus</name>
    <dbReference type="NCBI Taxonomy" id="1796469"/>
    <lineage>
        <taxon>Bacteria</taxon>
        <taxon>Pseudomonadati</taxon>
        <taxon>Pseudomonadota</taxon>
        <taxon>Gammaproteobacteria</taxon>
        <taxon>Cellvibrionales</taxon>
        <taxon>Cellvibrionaceae</taxon>
        <taxon>Gilvimarinus</taxon>
    </lineage>
</organism>
<dbReference type="Proteomes" id="UP001595548">
    <property type="component" value="Unassembled WGS sequence"/>
</dbReference>
<feature type="region of interest" description="Disordered" evidence="1">
    <location>
        <begin position="1"/>
        <end position="34"/>
    </location>
</feature>
<gene>
    <name evidence="2" type="ORF">ACFOEB_16720</name>
</gene>
<evidence type="ECO:0000313" key="2">
    <source>
        <dbReference type="EMBL" id="MFC3156856.1"/>
    </source>
</evidence>
<reference evidence="3" key="1">
    <citation type="journal article" date="2019" name="Int. J. Syst. Evol. Microbiol.">
        <title>The Global Catalogue of Microorganisms (GCM) 10K type strain sequencing project: providing services to taxonomists for standard genome sequencing and annotation.</title>
        <authorList>
            <consortium name="The Broad Institute Genomics Platform"/>
            <consortium name="The Broad Institute Genome Sequencing Center for Infectious Disease"/>
            <person name="Wu L."/>
            <person name="Ma J."/>
        </authorList>
    </citation>
    <scope>NUCLEOTIDE SEQUENCE [LARGE SCALE GENOMIC DNA]</scope>
    <source>
        <strain evidence="3">KCTC 52141</strain>
    </source>
</reference>
<protein>
    <submittedName>
        <fullName evidence="2">Uncharacterized protein</fullName>
    </submittedName>
</protein>
<dbReference type="EMBL" id="JBHRTL010000031">
    <property type="protein sequence ID" value="MFC3156856.1"/>
    <property type="molecule type" value="Genomic_DNA"/>
</dbReference>
<accession>A0ABV7HVJ6</accession>